<reference evidence="14" key="1">
    <citation type="submission" date="2018-05" db="EMBL/GenBank/DDBJ databases">
        <authorList>
            <person name="Lanie J.A."/>
            <person name="Ng W.-L."/>
            <person name="Kazmierczak K.M."/>
            <person name="Andrzejewski T.M."/>
            <person name="Davidsen T.M."/>
            <person name="Wayne K.J."/>
            <person name="Tettelin H."/>
            <person name="Glass J.I."/>
            <person name="Rusch D."/>
            <person name="Podicherti R."/>
            <person name="Tsui H.-C.T."/>
            <person name="Winkler M.E."/>
        </authorList>
    </citation>
    <scope>NUCLEOTIDE SEQUENCE</scope>
</reference>
<dbReference type="GO" id="GO:0005524">
    <property type="term" value="F:ATP binding"/>
    <property type="evidence" value="ECO:0007669"/>
    <property type="project" value="UniProtKB-KW"/>
</dbReference>
<evidence type="ECO:0000256" key="6">
    <source>
        <dbReference type="ARBA" id="ARBA00022694"/>
    </source>
</evidence>
<dbReference type="GO" id="GO:0003725">
    <property type="term" value="F:double-stranded RNA binding"/>
    <property type="evidence" value="ECO:0007669"/>
    <property type="project" value="InterPro"/>
</dbReference>
<evidence type="ECO:0000256" key="2">
    <source>
        <dbReference type="ARBA" id="ARBA00007663"/>
    </source>
</evidence>
<evidence type="ECO:0000256" key="10">
    <source>
        <dbReference type="ARBA" id="ARBA00029774"/>
    </source>
</evidence>
<dbReference type="PROSITE" id="PS51163">
    <property type="entry name" value="YRDC"/>
    <property type="match status" value="1"/>
</dbReference>
<feature type="non-terminal residue" evidence="14">
    <location>
        <position position="1"/>
    </location>
</feature>
<evidence type="ECO:0000256" key="8">
    <source>
        <dbReference type="ARBA" id="ARBA00022741"/>
    </source>
</evidence>
<dbReference type="Pfam" id="PF01300">
    <property type="entry name" value="Sua5_yciO_yrdC"/>
    <property type="match status" value="1"/>
</dbReference>
<evidence type="ECO:0000256" key="12">
    <source>
        <dbReference type="SAM" id="MobiDB-lite"/>
    </source>
</evidence>
<proteinExistence type="inferred from homology"/>
<keyword evidence="6" id="KW-0819">tRNA processing</keyword>
<evidence type="ECO:0000313" key="14">
    <source>
        <dbReference type="EMBL" id="SVC01820.1"/>
    </source>
</evidence>
<evidence type="ECO:0000256" key="9">
    <source>
        <dbReference type="ARBA" id="ARBA00022840"/>
    </source>
</evidence>
<dbReference type="EMBL" id="UINC01068874">
    <property type="protein sequence ID" value="SVC01820.1"/>
    <property type="molecule type" value="Genomic_DNA"/>
</dbReference>
<name>A0A382IQ63_9ZZZZ</name>
<protein>
    <recommendedName>
        <fullName evidence="10">L-threonylcarbamoyladenylate synthase</fullName>
        <ecNumber evidence="3">2.7.7.87</ecNumber>
    </recommendedName>
    <alternativeName>
        <fullName evidence="10">L-threonylcarbamoyladenylate synthase</fullName>
    </alternativeName>
</protein>
<evidence type="ECO:0000259" key="13">
    <source>
        <dbReference type="PROSITE" id="PS51163"/>
    </source>
</evidence>
<evidence type="ECO:0000256" key="11">
    <source>
        <dbReference type="ARBA" id="ARBA00048366"/>
    </source>
</evidence>
<sequence>VILDAMADPTGAVEAAEASLRSGGVVVLPTETVYGVAALAADPEAVGELFVRKGRPADRRVAVLVADLDQARLLAVVDDRAVTLATTCWPGPLTMVLPTVPGTEEATVGVRCPDHALVRAIAAAVGPIATTSANRSGDPTPVDAAAAAAS</sequence>
<comment type="catalytic activity">
    <reaction evidence="11">
        <text>L-threonine + hydrogencarbonate + ATP = L-threonylcarbamoyladenylate + diphosphate + H2O</text>
        <dbReference type="Rhea" id="RHEA:36407"/>
        <dbReference type="ChEBI" id="CHEBI:15377"/>
        <dbReference type="ChEBI" id="CHEBI:17544"/>
        <dbReference type="ChEBI" id="CHEBI:30616"/>
        <dbReference type="ChEBI" id="CHEBI:33019"/>
        <dbReference type="ChEBI" id="CHEBI:57926"/>
        <dbReference type="ChEBI" id="CHEBI:73682"/>
        <dbReference type="EC" id="2.7.7.87"/>
    </reaction>
</comment>
<dbReference type="GO" id="GO:0005737">
    <property type="term" value="C:cytoplasm"/>
    <property type="evidence" value="ECO:0007669"/>
    <property type="project" value="UniProtKB-SubCell"/>
</dbReference>
<evidence type="ECO:0000256" key="1">
    <source>
        <dbReference type="ARBA" id="ARBA00004496"/>
    </source>
</evidence>
<evidence type="ECO:0000256" key="3">
    <source>
        <dbReference type="ARBA" id="ARBA00012584"/>
    </source>
</evidence>
<comment type="subcellular location">
    <subcellularLocation>
        <location evidence="1">Cytoplasm</location>
    </subcellularLocation>
</comment>
<organism evidence="14">
    <name type="scientific">marine metagenome</name>
    <dbReference type="NCBI Taxonomy" id="408172"/>
    <lineage>
        <taxon>unclassified sequences</taxon>
        <taxon>metagenomes</taxon>
        <taxon>ecological metagenomes</taxon>
    </lineage>
</organism>
<dbReference type="PANTHER" id="PTHR17490">
    <property type="entry name" value="SUA5"/>
    <property type="match status" value="1"/>
</dbReference>
<evidence type="ECO:0000256" key="4">
    <source>
        <dbReference type="ARBA" id="ARBA00022490"/>
    </source>
</evidence>
<feature type="domain" description="YrdC-like" evidence="13">
    <location>
        <begin position="10"/>
        <end position="150"/>
    </location>
</feature>
<keyword evidence="7" id="KW-0548">Nucleotidyltransferase</keyword>
<keyword evidence="4" id="KW-0963">Cytoplasm</keyword>
<comment type="similarity">
    <text evidence="2">Belongs to the SUA5 family.</text>
</comment>
<dbReference type="AlphaFoldDB" id="A0A382IQ63"/>
<dbReference type="InterPro" id="IPR006070">
    <property type="entry name" value="Sua5-like_dom"/>
</dbReference>
<evidence type="ECO:0000256" key="7">
    <source>
        <dbReference type="ARBA" id="ARBA00022695"/>
    </source>
</evidence>
<dbReference type="GO" id="GO:0008033">
    <property type="term" value="P:tRNA processing"/>
    <property type="evidence" value="ECO:0007669"/>
    <property type="project" value="UniProtKB-KW"/>
</dbReference>
<keyword evidence="5" id="KW-0808">Transferase</keyword>
<dbReference type="InterPro" id="IPR050156">
    <property type="entry name" value="TC-AMP_synthase_SUA5"/>
</dbReference>
<gene>
    <name evidence="14" type="ORF">METZ01_LOCUS254674</name>
</gene>
<accession>A0A382IQ63</accession>
<dbReference type="PANTHER" id="PTHR17490:SF16">
    <property type="entry name" value="THREONYLCARBAMOYL-AMP SYNTHASE"/>
    <property type="match status" value="1"/>
</dbReference>
<dbReference type="InterPro" id="IPR017945">
    <property type="entry name" value="DHBP_synth_RibB-like_a/b_dom"/>
</dbReference>
<feature type="region of interest" description="Disordered" evidence="12">
    <location>
        <begin position="130"/>
        <end position="150"/>
    </location>
</feature>
<dbReference type="GO" id="GO:0006450">
    <property type="term" value="P:regulation of translational fidelity"/>
    <property type="evidence" value="ECO:0007669"/>
    <property type="project" value="TreeGrafter"/>
</dbReference>
<feature type="non-terminal residue" evidence="14">
    <location>
        <position position="150"/>
    </location>
</feature>
<keyword evidence="9" id="KW-0067">ATP-binding</keyword>
<dbReference type="SUPFAM" id="SSF55821">
    <property type="entry name" value="YrdC/RibB"/>
    <property type="match status" value="1"/>
</dbReference>
<keyword evidence="8" id="KW-0547">Nucleotide-binding</keyword>
<dbReference type="Gene3D" id="3.90.870.10">
    <property type="entry name" value="DHBP synthase"/>
    <property type="match status" value="1"/>
</dbReference>
<dbReference type="EC" id="2.7.7.87" evidence="3"/>
<dbReference type="GO" id="GO:0000049">
    <property type="term" value="F:tRNA binding"/>
    <property type="evidence" value="ECO:0007669"/>
    <property type="project" value="TreeGrafter"/>
</dbReference>
<dbReference type="GO" id="GO:0061710">
    <property type="term" value="F:L-threonylcarbamoyladenylate synthase"/>
    <property type="evidence" value="ECO:0007669"/>
    <property type="project" value="UniProtKB-EC"/>
</dbReference>
<evidence type="ECO:0000256" key="5">
    <source>
        <dbReference type="ARBA" id="ARBA00022679"/>
    </source>
</evidence>